<comment type="caution">
    <text evidence="2">The sequence shown here is derived from an EMBL/GenBank/DDBJ whole genome shotgun (WGS) entry which is preliminary data.</text>
</comment>
<dbReference type="Gene3D" id="3.10.450.50">
    <property type="match status" value="1"/>
</dbReference>
<evidence type="ECO:0000313" key="2">
    <source>
        <dbReference type="EMBL" id="MFL8935274.1"/>
    </source>
</evidence>
<reference evidence="2 3" key="1">
    <citation type="submission" date="2024-12" db="EMBL/GenBank/DDBJ databases">
        <authorList>
            <person name="Li X."/>
            <person name="Zhang D."/>
        </authorList>
    </citation>
    <scope>NUCLEOTIDE SEQUENCE [LARGE SCALE GENOMIC DNA]</scope>
    <source>
        <strain evidence="2 3">JCM19602</strain>
    </source>
</reference>
<dbReference type="EMBL" id="JBJOSA010000001">
    <property type="protein sequence ID" value="MFL8935274.1"/>
    <property type="molecule type" value="Genomic_DNA"/>
</dbReference>
<dbReference type="RefSeq" id="WP_198258757.1">
    <property type="nucleotide sequence ID" value="NZ_JBJOSA010000001.1"/>
</dbReference>
<dbReference type="Proteomes" id="UP001628668">
    <property type="component" value="Unassembled WGS sequence"/>
</dbReference>
<accession>A0ABW8VPC7</accession>
<dbReference type="PANTHER" id="PTHR33747">
    <property type="entry name" value="UPF0225 PROTEIN SCO1677"/>
    <property type="match status" value="1"/>
</dbReference>
<dbReference type="InterPro" id="IPR004027">
    <property type="entry name" value="SEC_C_motif"/>
</dbReference>
<dbReference type="PANTHER" id="PTHR33747:SF1">
    <property type="entry name" value="ADENYLATE CYCLASE-ASSOCIATED CAP C-TERMINAL DOMAIN-CONTAINING PROTEIN"/>
    <property type="match status" value="1"/>
</dbReference>
<evidence type="ECO:0000256" key="1">
    <source>
        <dbReference type="SAM" id="MobiDB-lite"/>
    </source>
</evidence>
<dbReference type="Pfam" id="PF02810">
    <property type="entry name" value="SEC-C"/>
    <property type="match status" value="1"/>
</dbReference>
<organism evidence="2 3">
    <name type="scientific">Rossellomorea oryzaecorticis</name>
    <dbReference type="NCBI Taxonomy" id="1396505"/>
    <lineage>
        <taxon>Bacteria</taxon>
        <taxon>Bacillati</taxon>
        <taxon>Bacillota</taxon>
        <taxon>Bacilli</taxon>
        <taxon>Bacillales</taxon>
        <taxon>Bacillaceae</taxon>
        <taxon>Rossellomorea</taxon>
    </lineage>
</organism>
<sequence length="30" mass="3183">MPVKKGPSIGRNDPCPCGSGSKYKKCCGRQ</sequence>
<gene>
    <name evidence="2" type="ORF">ACKA06_00615</name>
</gene>
<name>A0ABW8VPC7_9BACI</name>
<feature type="region of interest" description="Disordered" evidence="1">
    <location>
        <begin position="1"/>
        <end position="21"/>
    </location>
</feature>
<keyword evidence="3" id="KW-1185">Reference proteome</keyword>
<dbReference type="SUPFAM" id="SSF103642">
    <property type="entry name" value="Sec-C motif"/>
    <property type="match status" value="1"/>
</dbReference>
<proteinExistence type="predicted"/>
<evidence type="ECO:0000313" key="3">
    <source>
        <dbReference type="Proteomes" id="UP001628668"/>
    </source>
</evidence>
<protein>
    <submittedName>
        <fullName evidence="2">SEC-C metal-binding domain-containing protein</fullName>
    </submittedName>
</protein>